<dbReference type="AlphaFoldDB" id="A0A2H3DXP7"/>
<keyword evidence="2" id="KW-1185">Reference proteome</keyword>
<dbReference type="EMBL" id="KZ293647">
    <property type="protein sequence ID" value="PBK99975.1"/>
    <property type="molecule type" value="Genomic_DNA"/>
</dbReference>
<evidence type="ECO:0000313" key="1">
    <source>
        <dbReference type="EMBL" id="PBK99975.1"/>
    </source>
</evidence>
<protein>
    <submittedName>
        <fullName evidence="1">Uncharacterized protein</fullName>
    </submittedName>
</protein>
<accession>A0A2H3DXP7</accession>
<reference evidence="2" key="1">
    <citation type="journal article" date="2017" name="Nat. Ecol. Evol.">
        <title>Genome expansion and lineage-specific genetic innovations in the forest pathogenic fungi Armillaria.</title>
        <authorList>
            <person name="Sipos G."/>
            <person name="Prasanna A.N."/>
            <person name="Walter M.C."/>
            <person name="O'Connor E."/>
            <person name="Balint B."/>
            <person name="Krizsan K."/>
            <person name="Kiss B."/>
            <person name="Hess J."/>
            <person name="Varga T."/>
            <person name="Slot J."/>
            <person name="Riley R."/>
            <person name="Boka B."/>
            <person name="Rigling D."/>
            <person name="Barry K."/>
            <person name="Lee J."/>
            <person name="Mihaltcheva S."/>
            <person name="LaButti K."/>
            <person name="Lipzen A."/>
            <person name="Waldron R."/>
            <person name="Moloney N.M."/>
            <person name="Sperisen C."/>
            <person name="Kredics L."/>
            <person name="Vagvoelgyi C."/>
            <person name="Patrignani A."/>
            <person name="Fitzpatrick D."/>
            <person name="Nagy I."/>
            <person name="Doyle S."/>
            <person name="Anderson J.B."/>
            <person name="Grigoriev I.V."/>
            <person name="Gueldener U."/>
            <person name="Muensterkoetter M."/>
            <person name="Nagy L.G."/>
        </authorList>
    </citation>
    <scope>NUCLEOTIDE SEQUENCE [LARGE SCALE GENOMIC DNA]</scope>
    <source>
        <strain evidence="2">Ar21-2</strain>
    </source>
</reference>
<evidence type="ECO:0000313" key="2">
    <source>
        <dbReference type="Proteomes" id="UP000217790"/>
    </source>
</evidence>
<name>A0A2H3DXP7_ARMGA</name>
<proteinExistence type="predicted"/>
<dbReference type="Proteomes" id="UP000217790">
    <property type="component" value="Unassembled WGS sequence"/>
</dbReference>
<gene>
    <name evidence="1" type="ORF">ARMGADRAFT_525573</name>
</gene>
<sequence length="66" mass="7490">MHIYLPPDITAVPLIFSRGNRVLSFSLQGAYVRRQMPASKHTSALNVVFFSARQINHGDLTYIFPQ</sequence>
<dbReference type="InParanoid" id="A0A2H3DXP7"/>
<organism evidence="1 2">
    <name type="scientific">Armillaria gallica</name>
    <name type="common">Bulbous honey fungus</name>
    <name type="synonym">Armillaria bulbosa</name>
    <dbReference type="NCBI Taxonomy" id="47427"/>
    <lineage>
        <taxon>Eukaryota</taxon>
        <taxon>Fungi</taxon>
        <taxon>Dikarya</taxon>
        <taxon>Basidiomycota</taxon>
        <taxon>Agaricomycotina</taxon>
        <taxon>Agaricomycetes</taxon>
        <taxon>Agaricomycetidae</taxon>
        <taxon>Agaricales</taxon>
        <taxon>Marasmiineae</taxon>
        <taxon>Physalacriaceae</taxon>
        <taxon>Armillaria</taxon>
    </lineage>
</organism>